<accession>A0A839SRI3</accession>
<evidence type="ECO:0000313" key="2">
    <source>
        <dbReference type="EMBL" id="MBB3065487.1"/>
    </source>
</evidence>
<dbReference type="Gene3D" id="3.40.50.150">
    <property type="entry name" value="Vaccinia Virus protein VP39"/>
    <property type="match status" value="1"/>
</dbReference>
<comment type="caution">
    <text evidence="2">The sequence shown here is derived from an EMBL/GenBank/DDBJ whole genome shotgun (WGS) entry which is preliminary data.</text>
</comment>
<keyword evidence="2" id="KW-0830">Ubiquinone</keyword>
<sequence>MTDKADTAARFSKQADAYANSPGHAFGNDLDIVAAYAEPGLYHLCLDVATGPGHTAFRLAAKASLVVGIDIAEGMLARARKLAIERQVENVIFKYGDATDIPFGPDTFDLVTCRIAPHHFDDIPGFLREVERVLRPGGRFVLEDSMAPDEPEICAFLHWLEVTRDPSHARSLTRDEWRRSIEAAGLTINRETIYNKEHDFADWLARMDVSKQVVSEITQRILTAPAELRSALFAVAGDSVTLLRDRKLILRADKRL</sequence>
<dbReference type="GO" id="GO:0008757">
    <property type="term" value="F:S-adenosylmethionine-dependent methyltransferase activity"/>
    <property type="evidence" value="ECO:0007669"/>
    <property type="project" value="InterPro"/>
</dbReference>
<dbReference type="InterPro" id="IPR013216">
    <property type="entry name" value="Methyltransf_11"/>
</dbReference>
<dbReference type="AlphaFoldDB" id="A0A839SRI3"/>
<dbReference type="SUPFAM" id="SSF53335">
    <property type="entry name" value="S-adenosyl-L-methionine-dependent methyltransferases"/>
    <property type="match status" value="1"/>
</dbReference>
<reference evidence="2 3" key="1">
    <citation type="submission" date="2020-08" db="EMBL/GenBank/DDBJ databases">
        <title>Genomic Encyclopedia of Type Strains, Phase III (KMG-III): the genomes of soil and plant-associated and newly described type strains.</title>
        <authorList>
            <person name="Whitman W."/>
        </authorList>
    </citation>
    <scope>NUCLEOTIDE SEQUENCE [LARGE SCALE GENOMIC DNA]</scope>
    <source>
        <strain evidence="2 3">CECT 8803</strain>
    </source>
</reference>
<organism evidence="2 3">
    <name type="scientific">Limibacillus halophilus</name>
    <dbReference type="NCBI Taxonomy" id="1579333"/>
    <lineage>
        <taxon>Bacteria</taxon>
        <taxon>Pseudomonadati</taxon>
        <taxon>Pseudomonadota</taxon>
        <taxon>Alphaproteobacteria</taxon>
        <taxon>Rhodospirillales</taxon>
        <taxon>Rhodovibrionaceae</taxon>
        <taxon>Limibacillus</taxon>
    </lineage>
</organism>
<evidence type="ECO:0000259" key="1">
    <source>
        <dbReference type="Pfam" id="PF08241"/>
    </source>
</evidence>
<dbReference type="InterPro" id="IPR029063">
    <property type="entry name" value="SAM-dependent_MTases_sf"/>
</dbReference>
<dbReference type="EMBL" id="JACHXA010000004">
    <property type="protein sequence ID" value="MBB3065487.1"/>
    <property type="molecule type" value="Genomic_DNA"/>
</dbReference>
<dbReference type="Pfam" id="PF08241">
    <property type="entry name" value="Methyltransf_11"/>
    <property type="match status" value="1"/>
</dbReference>
<gene>
    <name evidence="2" type="ORF">FHR98_001774</name>
</gene>
<name>A0A839SRI3_9PROT</name>
<dbReference type="Proteomes" id="UP000581135">
    <property type="component" value="Unassembled WGS sequence"/>
</dbReference>
<feature type="domain" description="Methyltransferase type 11" evidence="1">
    <location>
        <begin position="46"/>
        <end position="142"/>
    </location>
</feature>
<dbReference type="CDD" id="cd02440">
    <property type="entry name" value="AdoMet_MTases"/>
    <property type="match status" value="1"/>
</dbReference>
<dbReference type="PANTHER" id="PTHR43591:SF24">
    <property type="entry name" value="2-METHOXY-6-POLYPRENYL-1,4-BENZOQUINOL METHYLASE, MITOCHONDRIAL"/>
    <property type="match status" value="1"/>
</dbReference>
<keyword evidence="2" id="KW-0489">Methyltransferase</keyword>
<dbReference type="GO" id="GO:0032259">
    <property type="term" value="P:methylation"/>
    <property type="evidence" value="ECO:0007669"/>
    <property type="project" value="UniProtKB-KW"/>
</dbReference>
<keyword evidence="2" id="KW-0808">Transferase</keyword>
<proteinExistence type="predicted"/>
<evidence type="ECO:0000313" key="3">
    <source>
        <dbReference type="Proteomes" id="UP000581135"/>
    </source>
</evidence>
<keyword evidence="3" id="KW-1185">Reference proteome</keyword>
<protein>
    <submittedName>
        <fullName evidence="2">Ubiquinone/menaquinone biosynthesis C-methylase UbiE</fullName>
    </submittedName>
</protein>
<dbReference type="PANTHER" id="PTHR43591">
    <property type="entry name" value="METHYLTRANSFERASE"/>
    <property type="match status" value="1"/>
</dbReference>
<dbReference type="RefSeq" id="WP_183416311.1">
    <property type="nucleotide sequence ID" value="NZ_JACHXA010000004.1"/>
</dbReference>